<reference evidence="3 4" key="1">
    <citation type="journal article" date="2018" name="Microb. Genom.">
        <title>Expanding an expanded genome: long-read sequencing of Trypanosoma cruzi.</title>
        <authorList>
            <person name="Berna L."/>
            <person name="Rodriguez M."/>
            <person name="Chiribao M.L."/>
            <person name="Parodi-Talice A."/>
            <person name="Pita S."/>
            <person name="Rijo G."/>
            <person name="Alvarez-Valin F."/>
            <person name="Robello C."/>
        </authorList>
    </citation>
    <scope>NUCLEOTIDE SEQUENCE [LARGE SCALE GENOMIC DNA]</scope>
    <source>
        <strain evidence="3 4">TCC</strain>
    </source>
</reference>
<protein>
    <submittedName>
        <fullName evidence="3">Putative retrotransposon hot spot protein (RHS)</fullName>
    </submittedName>
</protein>
<evidence type="ECO:0000259" key="2">
    <source>
        <dbReference type="Pfam" id="PF24466"/>
    </source>
</evidence>
<dbReference type="InterPro" id="IPR006518">
    <property type="entry name" value="Trypano_RHS"/>
</dbReference>
<dbReference type="InterPro" id="IPR056000">
    <property type="entry name" value="DUF7578"/>
</dbReference>
<organism evidence="3 4">
    <name type="scientific">Trypanosoma cruzi</name>
    <dbReference type="NCBI Taxonomy" id="5693"/>
    <lineage>
        <taxon>Eukaryota</taxon>
        <taxon>Discoba</taxon>
        <taxon>Euglenozoa</taxon>
        <taxon>Kinetoplastea</taxon>
        <taxon>Metakinetoplastina</taxon>
        <taxon>Trypanosomatida</taxon>
        <taxon>Trypanosomatidae</taxon>
        <taxon>Trypanosoma</taxon>
        <taxon>Schizotrypanum</taxon>
    </lineage>
</organism>
<dbReference type="NCBIfam" id="TIGR01631">
    <property type="entry name" value="Trypano_RHS"/>
    <property type="match status" value="1"/>
</dbReference>
<feature type="domain" description="DUF7578" evidence="2">
    <location>
        <begin position="16"/>
        <end position="78"/>
    </location>
</feature>
<accession>A0A2V2WJ89</accession>
<dbReference type="VEuPathDB" id="TriTrypDB:TCSYLVIO_009942"/>
<name>A0A2V2WJ89_TRYCR</name>
<dbReference type="VEuPathDB" id="TriTrypDB:TcCL_Unassigned02488"/>
<comment type="caution">
    <text evidence="3">The sequence shown here is derived from an EMBL/GenBank/DDBJ whole genome shotgun (WGS) entry which is preliminary data.</text>
</comment>
<proteinExistence type="predicted"/>
<dbReference type="Pfam" id="PF20445">
    <property type="entry name" value="RHS_N"/>
    <property type="match status" value="1"/>
</dbReference>
<gene>
    <name evidence="3" type="ORF">C3747_88g84</name>
</gene>
<dbReference type="VEuPathDB" id="TriTrypDB:TcG_11701"/>
<dbReference type="Proteomes" id="UP000246078">
    <property type="component" value="Unassembled WGS sequence"/>
</dbReference>
<dbReference type="VEuPathDB" id="TriTrypDB:C3747_88g84"/>
<feature type="domain" description="Retrotransposon hot spot protein N-terminal" evidence="1">
    <location>
        <begin position="130"/>
        <end position="230"/>
    </location>
</feature>
<dbReference type="VEuPathDB" id="TriTrypDB:C4B63_158g33"/>
<dbReference type="Pfam" id="PF24466">
    <property type="entry name" value="DUF7578"/>
    <property type="match status" value="1"/>
</dbReference>
<evidence type="ECO:0000313" key="3">
    <source>
        <dbReference type="EMBL" id="PWV08650.1"/>
    </source>
</evidence>
<sequence>MSSTVRDILLEGSNNRTNMRLNDFLRSNLGGTAAVGKDYNVTMQVFVRRPNDYVKNQRLLEEILNLTEYRELEAIYKLRHEGVVSLGRWRDYEGKDTVTPYARGKLNAALEDVRQTSTPVVISKVLKGMYESVHNASWHHVVEVPGGEGTEMEAKEGEPPQSCTYKKVGRTLEKDDGVQQSGEVPPRLMVLTSEKGWPYSWNAPHRAGNDLCVNSEVERVWQIIRNDLTKGSAILI</sequence>
<dbReference type="AlphaFoldDB" id="A0A2V2WJ89"/>
<dbReference type="VEuPathDB" id="TriTrypDB:TCDM_10178"/>
<dbReference type="EMBL" id="PRFC01000088">
    <property type="protein sequence ID" value="PWV08650.1"/>
    <property type="molecule type" value="Genomic_DNA"/>
</dbReference>
<dbReference type="InterPro" id="IPR046835">
    <property type="entry name" value="RHS_N"/>
</dbReference>
<evidence type="ECO:0000313" key="4">
    <source>
        <dbReference type="Proteomes" id="UP000246078"/>
    </source>
</evidence>
<evidence type="ECO:0000259" key="1">
    <source>
        <dbReference type="Pfam" id="PF20445"/>
    </source>
</evidence>